<dbReference type="NCBIfam" id="TIGR00149">
    <property type="entry name" value="TIGR00149_YjbQ"/>
    <property type="match status" value="1"/>
</dbReference>
<dbReference type="Proteomes" id="UP000006556">
    <property type="component" value="Chromosome"/>
</dbReference>
<organism evidence="2 3">
    <name type="scientific">Pelotomaculum thermopropionicum (strain DSM 13744 / JCM 10971 / SI)</name>
    <dbReference type="NCBI Taxonomy" id="370438"/>
    <lineage>
        <taxon>Bacteria</taxon>
        <taxon>Bacillati</taxon>
        <taxon>Bacillota</taxon>
        <taxon>Clostridia</taxon>
        <taxon>Eubacteriales</taxon>
        <taxon>Desulfotomaculaceae</taxon>
        <taxon>Pelotomaculum</taxon>
    </lineage>
</organism>
<evidence type="ECO:0000256" key="1">
    <source>
        <dbReference type="ARBA" id="ARBA00005534"/>
    </source>
</evidence>
<accession>A5D3M9</accession>
<keyword evidence="3" id="KW-1185">Reference proteome</keyword>
<dbReference type="EMBL" id="AP009389">
    <property type="protein sequence ID" value="BAF59167.1"/>
    <property type="molecule type" value="Genomic_DNA"/>
</dbReference>
<comment type="similarity">
    <text evidence="1">Belongs to the UPF0047 family.</text>
</comment>
<dbReference type="KEGG" id="pth:PTH_0986"/>
<dbReference type="SUPFAM" id="SSF111038">
    <property type="entry name" value="YjbQ-like"/>
    <property type="match status" value="1"/>
</dbReference>
<dbReference type="Pfam" id="PF01894">
    <property type="entry name" value="YjbQ"/>
    <property type="match status" value="1"/>
</dbReference>
<gene>
    <name evidence="2" type="ordered locus">PTH_0986</name>
</gene>
<dbReference type="PANTHER" id="PTHR30615">
    <property type="entry name" value="UNCHARACTERIZED PROTEIN YJBQ-RELATED"/>
    <property type="match status" value="1"/>
</dbReference>
<protein>
    <submittedName>
        <fullName evidence="2">Uncharacterized conserved protein</fullName>
    </submittedName>
</protein>
<dbReference type="PROSITE" id="PS01314">
    <property type="entry name" value="UPF0047"/>
    <property type="match status" value="1"/>
</dbReference>
<dbReference type="AlphaFoldDB" id="A5D3M9"/>
<reference evidence="3" key="1">
    <citation type="journal article" date="2008" name="Genome Res.">
        <title>The genome of Pelotomaculum thermopropionicum reveals niche-associated evolution in anaerobic microbiota.</title>
        <authorList>
            <person name="Kosaka T."/>
            <person name="Kato S."/>
            <person name="Shimoyama T."/>
            <person name="Ishii S."/>
            <person name="Abe T."/>
            <person name="Watanabe K."/>
        </authorList>
    </citation>
    <scope>NUCLEOTIDE SEQUENCE [LARGE SCALE GENOMIC DNA]</scope>
    <source>
        <strain evidence="3">DSM 13744 / JCM 10971 / SI</strain>
    </source>
</reference>
<sequence>MGSKIFTIELSTSKSTQMVDITGEVERIVSQSGVKEGTCHLFTPHTTAGLTINENADPTVTADILMELNKIIPFDDGYRHTEGNSAAHIKSSLVGVSLSVFVTGGRLLLGTWQGLYFCEFDGPRRRKVLVKVVED</sequence>
<name>A5D3M9_PELTS</name>
<evidence type="ECO:0000313" key="2">
    <source>
        <dbReference type="EMBL" id="BAF59167.1"/>
    </source>
</evidence>
<dbReference type="InterPro" id="IPR035917">
    <property type="entry name" value="YjbQ-like_sf"/>
</dbReference>
<dbReference type="Gene3D" id="2.60.120.460">
    <property type="entry name" value="YjbQ-like"/>
    <property type="match status" value="1"/>
</dbReference>
<dbReference type="eggNOG" id="COG0432">
    <property type="taxonomic scope" value="Bacteria"/>
</dbReference>
<dbReference type="HOGENOM" id="CLU_096980_1_1_9"/>
<evidence type="ECO:0000313" key="3">
    <source>
        <dbReference type="Proteomes" id="UP000006556"/>
    </source>
</evidence>
<proteinExistence type="inferred from homology"/>
<dbReference type="PIRSF" id="PIRSF004681">
    <property type="entry name" value="UCP004681"/>
    <property type="match status" value="1"/>
</dbReference>
<dbReference type="InterPro" id="IPR001602">
    <property type="entry name" value="UPF0047_YjbQ-like"/>
</dbReference>
<dbReference type="PANTHER" id="PTHR30615:SF8">
    <property type="entry name" value="UPF0047 PROTEIN C4A8.02C"/>
    <property type="match status" value="1"/>
</dbReference>
<dbReference type="STRING" id="370438.PTH_0986"/>